<dbReference type="EMBL" id="JASNQZ010000007">
    <property type="protein sequence ID" value="KAL0955161.1"/>
    <property type="molecule type" value="Genomic_DNA"/>
</dbReference>
<dbReference type="Pfam" id="PF00385">
    <property type="entry name" value="Chromo"/>
    <property type="match status" value="1"/>
</dbReference>
<dbReference type="InterPro" id="IPR000953">
    <property type="entry name" value="Chromo/chromo_shadow_dom"/>
</dbReference>
<organism evidence="5 6">
    <name type="scientific">Hohenbuehelia grisea</name>
    <dbReference type="NCBI Taxonomy" id="104357"/>
    <lineage>
        <taxon>Eukaryota</taxon>
        <taxon>Fungi</taxon>
        <taxon>Dikarya</taxon>
        <taxon>Basidiomycota</taxon>
        <taxon>Agaricomycotina</taxon>
        <taxon>Agaricomycetes</taxon>
        <taxon>Agaricomycetidae</taxon>
        <taxon>Agaricales</taxon>
        <taxon>Pleurotineae</taxon>
        <taxon>Pleurotaceae</taxon>
        <taxon>Hohenbuehelia</taxon>
    </lineage>
</organism>
<dbReference type="SMART" id="SM00300">
    <property type="entry name" value="ChSh"/>
    <property type="match status" value="1"/>
</dbReference>
<dbReference type="SUPFAM" id="SSF54160">
    <property type="entry name" value="Chromo domain-like"/>
    <property type="match status" value="2"/>
</dbReference>
<feature type="region of interest" description="Disordered" evidence="3">
    <location>
        <begin position="99"/>
        <end position="200"/>
    </location>
</feature>
<dbReference type="InterPro" id="IPR051219">
    <property type="entry name" value="Heterochromatin_chromo-domain"/>
</dbReference>
<feature type="compositionally biased region" description="Basic and acidic residues" evidence="3">
    <location>
        <begin position="151"/>
        <end position="166"/>
    </location>
</feature>
<dbReference type="Proteomes" id="UP001556367">
    <property type="component" value="Unassembled WGS sequence"/>
</dbReference>
<dbReference type="Pfam" id="PF01393">
    <property type="entry name" value="Chromo_shadow"/>
    <property type="match status" value="1"/>
</dbReference>
<dbReference type="SMART" id="SM00298">
    <property type="entry name" value="CHROMO"/>
    <property type="match status" value="1"/>
</dbReference>
<feature type="compositionally biased region" description="Acidic residues" evidence="3">
    <location>
        <begin position="29"/>
        <end position="49"/>
    </location>
</feature>
<keyword evidence="2" id="KW-0539">Nucleus</keyword>
<feature type="domain" description="Chromo" evidence="4">
    <location>
        <begin position="48"/>
        <end position="110"/>
    </location>
</feature>
<keyword evidence="6" id="KW-1185">Reference proteome</keyword>
<comment type="caution">
    <text evidence="5">The sequence shown here is derived from an EMBL/GenBank/DDBJ whole genome shotgun (WGS) entry which is preliminary data.</text>
</comment>
<dbReference type="PANTHER" id="PTHR22812">
    <property type="entry name" value="CHROMOBOX PROTEIN"/>
    <property type="match status" value="1"/>
</dbReference>
<feature type="compositionally biased region" description="Basic and acidic residues" evidence="3">
    <location>
        <begin position="16"/>
        <end position="28"/>
    </location>
</feature>
<protein>
    <recommendedName>
        <fullName evidence="4">Chromo domain-containing protein</fullName>
    </recommendedName>
</protein>
<dbReference type="InterPro" id="IPR023780">
    <property type="entry name" value="Chromo_domain"/>
</dbReference>
<evidence type="ECO:0000256" key="2">
    <source>
        <dbReference type="ARBA" id="ARBA00023242"/>
    </source>
</evidence>
<evidence type="ECO:0000313" key="6">
    <source>
        <dbReference type="Proteomes" id="UP001556367"/>
    </source>
</evidence>
<gene>
    <name evidence="5" type="ORF">HGRIS_004070</name>
</gene>
<dbReference type="InterPro" id="IPR008251">
    <property type="entry name" value="Chromo_shadow_dom"/>
</dbReference>
<feature type="compositionally biased region" description="Basic residues" evidence="3">
    <location>
        <begin position="100"/>
        <end position="110"/>
    </location>
</feature>
<reference evidence="6" key="1">
    <citation type="submission" date="2024-06" db="EMBL/GenBank/DDBJ databases">
        <title>Multi-omics analyses provide insights into the biosynthesis of the anticancer antibiotic pleurotin in Hohenbuehelia grisea.</title>
        <authorList>
            <person name="Weaver J.A."/>
            <person name="Alberti F."/>
        </authorList>
    </citation>
    <scope>NUCLEOTIDE SEQUENCE [LARGE SCALE GENOMIC DNA]</scope>
    <source>
        <strain evidence="6">T-177</strain>
    </source>
</reference>
<sequence length="281" mass="31371">MARTTSPAVSDVNMSDAERNHSRSKKDEEVEASEVEEEEEGGEEEEEYEIEEILDAKRGMFEGGRIGYHVKWKGYGPEHNSWVDEKDAGNAEELIDTYWAKKKSSARPRKSIGSAPKASAASQRQKSASAIHVEQSDDDSISVKKRRKSKGAADGDDARSSKKAKAESASAVSKKRAPKADSKVSANISTKAAPPTDDMEDEEYPTGNMDMYMNVPGWDHLVQRIDTVSRTEDDKLIVYFTLTTGQCVRADATICKERFPQKLIEFYESHLRWKTAEEPAQ</sequence>
<feature type="compositionally biased region" description="Low complexity" evidence="3">
    <location>
        <begin position="114"/>
        <end position="130"/>
    </location>
</feature>
<dbReference type="PROSITE" id="PS50013">
    <property type="entry name" value="CHROMO_2"/>
    <property type="match status" value="1"/>
</dbReference>
<dbReference type="Gene3D" id="2.40.50.40">
    <property type="match status" value="2"/>
</dbReference>
<proteinExistence type="predicted"/>
<evidence type="ECO:0000259" key="4">
    <source>
        <dbReference type="PROSITE" id="PS50013"/>
    </source>
</evidence>
<evidence type="ECO:0000256" key="3">
    <source>
        <dbReference type="SAM" id="MobiDB-lite"/>
    </source>
</evidence>
<accession>A0ABR3JHV7</accession>
<comment type="subcellular location">
    <subcellularLocation>
        <location evidence="1">Nucleus</location>
    </subcellularLocation>
</comment>
<name>A0ABR3JHV7_9AGAR</name>
<feature type="region of interest" description="Disordered" evidence="3">
    <location>
        <begin position="1"/>
        <end position="49"/>
    </location>
</feature>
<dbReference type="InterPro" id="IPR016197">
    <property type="entry name" value="Chromo-like_dom_sf"/>
</dbReference>
<evidence type="ECO:0000256" key="1">
    <source>
        <dbReference type="ARBA" id="ARBA00004123"/>
    </source>
</evidence>
<evidence type="ECO:0000313" key="5">
    <source>
        <dbReference type="EMBL" id="KAL0955161.1"/>
    </source>
</evidence>